<dbReference type="Pfam" id="PF17919">
    <property type="entry name" value="RT_RNaseH_2"/>
    <property type="match status" value="1"/>
</dbReference>
<dbReference type="GO" id="GO:0004523">
    <property type="term" value="F:RNA-DNA hybrid ribonuclease activity"/>
    <property type="evidence" value="ECO:0007669"/>
    <property type="project" value="UniProtKB-EC"/>
</dbReference>
<gene>
    <name evidence="4" type="ORF">AAFF_G00090820</name>
</gene>
<reference evidence="4" key="1">
    <citation type="journal article" date="2023" name="Science">
        <title>Genome structures resolve the early diversification of teleost fishes.</title>
        <authorList>
            <person name="Parey E."/>
            <person name="Louis A."/>
            <person name="Montfort J."/>
            <person name="Bouchez O."/>
            <person name="Roques C."/>
            <person name="Iampietro C."/>
            <person name="Lluch J."/>
            <person name="Castinel A."/>
            <person name="Donnadieu C."/>
            <person name="Desvignes T."/>
            <person name="Floi Bucao C."/>
            <person name="Jouanno E."/>
            <person name="Wen M."/>
            <person name="Mejri S."/>
            <person name="Dirks R."/>
            <person name="Jansen H."/>
            <person name="Henkel C."/>
            <person name="Chen W.J."/>
            <person name="Zahm M."/>
            <person name="Cabau C."/>
            <person name="Klopp C."/>
            <person name="Thompson A.W."/>
            <person name="Robinson-Rechavi M."/>
            <person name="Braasch I."/>
            <person name="Lecointre G."/>
            <person name="Bobe J."/>
            <person name="Postlethwait J.H."/>
            <person name="Berthelot C."/>
            <person name="Roest Crollius H."/>
            <person name="Guiguen Y."/>
        </authorList>
    </citation>
    <scope>NUCLEOTIDE SEQUENCE</scope>
    <source>
        <strain evidence="4">NC1722</strain>
    </source>
</reference>
<name>A0AAD7RW19_9TELE</name>
<dbReference type="Gene3D" id="3.10.10.10">
    <property type="entry name" value="HIV Type 1 Reverse Transcriptase, subunit A, domain 1"/>
    <property type="match status" value="1"/>
</dbReference>
<comment type="caution">
    <text evidence="4">The sequence shown here is derived from an EMBL/GenBank/DDBJ whole genome shotgun (WGS) entry which is preliminary data.</text>
</comment>
<dbReference type="InterPro" id="IPR051320">
    <property type="entry name" value="Viral_Replic_Matur_Polypro"/>
</dbReference>
<evidence type="ECO:0000313" key="5">
    <source>
        <dbReference type="Proteomes" id="UP001221898"/>
    </source>
</evidence>
<dbReference type="PROSITE" id="PS50878">
    <property type="entry name" value="RT_POL"/>
    <property type="match status" value="1"/>
</dbReference>
<sequence length="530" mass="58385">MPDVDSTLRLIAQWKYIIATDLTKAFYQIPLSRDSWKYCGVVTPFKGVRVYVRSAMGMPGSETALEELTSRVFGELLEQGQVAKVADDLYCGANTLEDLLAVWRRVLSALQRCGLNLSATKTTIAPVQTSILGWVWRQGTIQASPHRVSALAARPPPKTVTGLRSFIGAYKVLARVLKDCATMLAPFDDVVAGRDSKDVIHWSDELLCAFRYAQKALSSTHAITLPRPADQLWIVTDGAVREPGLGATLYITCKDTVKVAGYFSAKLRKNQTSWLPCEIEALSIAAAVKHFAPYIIQSSQRTCVLTDSKPCVQAFEKLCRGEFSASPRVTSFLSTASRFQVLIQHVAGAVILPSDFASRNAPECESPTCQVCTFIRTTADSVVRQVTAEGVMRGAQKLPFTNRSAWLALQSECSDLRRTCAHLRQGTRPSKRLTNIRDVKRYLNVTTVSRDGLLVVRRHTPLAASTDCIVVPRAVLDGLLTSIHIKLDHPTATQLKAVVQRYFYALDMDAAVQRVTNGCHRCEALKKAPV</sequence>
<dbReference type="SUPFAM" id="SSF56672">
    <property type="entry name" value="DNA/RNA polymerases"/>
    <property type="match status" value="1"/>
</dbReference>
<evidence type="ECO:0000256" key="2">
    <source>
        <dbReference type="ARBA" id="ARBA00012180"/>
    </source>
</evidence>
<dbReference type="PANTHER" id="PTHR33064">
    <property type="entry name" value="POL PROTEIN"/>
    <property type="match status" value="1"/>
</dbReference>
<dbReference type="PANTHER" id="PTHR33064:SF37">
    <property type="entry name" value="RIBONUCLEASE H"/>
    <property type="match status" value="1"/>
</dbReference>
<dbReference type="InterPro" id="IPR043502">
    <property type="entry name" value="DNA/RNA_pol_sf"/>
</dbReference>
<organism evidence="4 5">
    <name type="scientific">Aldrovandia affinis</name>
    <dbReference type="NCBI Taxonomy" id="143900"/>
    <lineage>
        <taxon>Eukaryota</taxon>
        <taxon>Metazoa</taxon>
        <taxon>Chordata</taxon>
        <taxon>Craniata</taxon>
        <taxon>Vertebrata</taxon>
        <taxon>Euteleostomi</taxon>
        <taxon>Actinopterygii</taxon>
        <taxon>Neopterygii</taxon>
        <taxon>Teleostei</taxon>
        <taxon>Notacanthiformes</taxon>
        <taxon>Halosauridae</taxon>
        <taxon>Aldrovandia</taxon>
    </lineage>
</organism>
<dbReference type="EMBL" id="JAINUG010000159">
    <property type="protein sequence ID" value="KAJ8391295.1"/>
    <property type="molecule type" value="Genomic_DNA"/>
</dbReference>
<comment type="similarity">
    <text evidence="1">Belongs to the beta type-B retroviral polymerase family. HERV class-II K(HML-2) pol subfamily.</text>
</comment>
<evidence type="ECO:0000259" key="3">
    <source>
        <dbReference type="PROSITE" id="PS50878"/>
    </source>
</evidence>
<accession>A0AAD7RW19</accession>
<dbReference type="Pfam" id="PF00078">
    <property type="entry name" value="RVT_1"/>
    <property type="match status" value="1"/>
</dbReference>
<dbReference type="InterPro" id="IPR041577">
    <property type="entry name" value="RT_RNaseH_2"/>
</dbReference>
<dbReference type="Gene3D" id="1.10.340.70">
    <property type="match status" value="1"/>
</dbReference>
<keyword evidence="5" id="KW-1185">Reference proteome</keyword>
<dbReference type="EC" id="3.1.26.4" evidence="2"/>
<dbReference type="InterPro" id="IPR000477">
    <property type="entry name" value="RT_dom"/>
</dbReference>
<dbReference type="Gene3D" id="3.30.70.270">
    <property type="match status" value="2"/>
</dbReference>
<evidence type="ECO:0000313" key="4">
    <source>
        <dbReference type="EMBL" id="KAJ8391295.1"/>
    </source>
</evidence>
<dbReference type="AlphaFoldDB" id="A0AAD7RW19"/>
<dbReference type="InterPro" id="IPR043128">
    <property type="entry name" value="Rev_trsase/Diguanyl_cyclase"/>
</dbReference>
<feature type="domain" description="Reverse transcriptase" evidence="3">
    <location>
        <begin position="1"/>
        <end position="136"/>
    </location>
</feature>
<proteinExistence type="inferred from homology"/>
<evidence type="ECO:0000256" key="1">
    <source>
        <dbReference type="ARBA" id="ARBA00010879"/>
    </source>
</evidence>
<dbReference type="Proteomes" id="UP001221898">
    <property type="component" value="Unassembled WGS sequence"/>
</dbReference>
<protein>
    <recommendedName>
        <fullName evidence="2">ribonuclease H</fullName>
        <ecNumber evidence="2">3.1.26.4</ecNumber>
    </recommendedName>
</protein>